<dbReference type="EMBL" id="AMXE01000032">
    <property type="protein sequence ID" value="ENO87897.1"/>
    <property type="molecule type" value="Genomic_DNA"/>
</dbReference>
<sequence>MHDLDTHEHWIETADGRLYARTWAPRAGAAGSPIILLHDSLGSVALWRGFPAALCSRSGRQVVAYDRLGFGRSDAHPGRLAPDFVSREADTGFAAVRRQLGIGRFALFGHSVGGGMAVNCAARFPDDCAALITESAQAFVEARTIQGIEEARELFKEGAQRERLAKYHGDKAAWVLDAWIGSWLSPAFASWSLEPVLPRVACPVLAIHGAEDEYGSPLHPALIGRLAAGPARVEVMAGVRHVPHREREEDVIGLVSGFLEGIA</sequence>
<name>N6YZX8_THAL4</name>
<keyword evidence="3" id="KW-1185">Reference proteome</keyword>
<gene>
    <name evidence="2" type="ORF">C666_10020</name>
</gene>
<comment type="caution">
    <text evidence="2">The sequence shown here is derived from an EMBL/GenBank/DDBJ whole genome shotgun (WGS) entry which is preliminary data.</text>
</comment>
<dbReference type="InterPro" id="IPR000073">
    <property type="entry name" value="AB_hydrolase_1"/>
</dbReference>
<dbReference type="Proteomes" id="UP000013232">
    <property type="component" value="Unassembled WGS sequence"/>
</dbReference>
<evidence type="ECO:0000313" key="3">
    <source>
        <dbReference type="Proteomes" id="UP000013232"/>
    </source>
</evidence>
<dbReference type="STRING" id="1123367.GCA_000621305_03683"/>
<dbReference type="Pfam" id="PF00561">
    <property type="entry name" value="Abhydrolase_1"/>
    <property type="match status" value="1"/>
</dbReference>
<dbReference type="RefSeq" id="WP_004337946.1">
    <property type="nucleotide sequence ID" value="NZ_AMXE01000032.1"/>
</dbReference>
<dbReference type="PRINTS" id="PR00111">
    <property type="entry name" value="ABHYDROLASE"/>
</dbReference>
<evidence type="ECO:0000313" key="2">
    <source>
        <dbReference type="EMBL" id="ENO87897.1"/>
    </source>
</evidence>
<accession>N6YZX8</accession>
<dbReference type="Gene3D" id="3.40.50.1820">
    <property type="entry name" value="alpha/beta hydrolase"/>
    <property type="match status" value="1"/>
</dbReference>
<dbReference type="AlphaFoldDB" id="N6YZX8"/>
<dbReference type="GO" id="GO:0016787">
    <property type="term" value="F:hydrolase activity"/>
    <property type="evidence" value="ECO:0007669"/>
    <property type="project" value="UniProtKB-KW"/>
</dbReference>
<keyword evidence="2" id="KW-0378">Hydrolase</keyword>
<dbReference type="InterPro" id="IPR029058">
    <property type="entry name" value="AB_hydrolase_fold"/>
</dbReference>
<dbReference type="PANTHER" id="PTHR43798">
    <property type="entry name" value="MONOACYLGLYCEROL LIPASE"/>
    <property type="match status" value="1"/>
</dbReference>
<dbReference type="InterPro" id="IPR050266">
    <property type="entry name" value="AB_hydrolase_sf"/>
</dbReference>
<dbReference type="eggNOG" id="COG1073">
    <property type="taxonomic scope" value="Bacteria"/>
</dbReference>
<organism evidence="2 3">
    <name type="scientific">Thauera linaloolentis (strain DSM 12138 / JCM 21573 / CCUG 41526 / CIP 105981 / IAM 15112 / NBRC 102519 / 47Lol)</name>
    <dbReference type="NCBI Taxonomy" id="1123367"/>
    <lineage>
        <taxon>Bacteria</taxon>
        <taxon>Pseudomonadati</taxon>
        <taxon>Pseudomonadota</taxon>
        <taxon>Betaproteobacteria</taxon>
        <taxon>Rhodocyclales</taxon>
        <taxon>Zoogloeaceae</taxon>
        <taxon>Thauera</taxon>
    </lineage>
</organism>
<proteinExistence type="predicted"/>
<dbReference type="SUPFAM" id="SSF53474">
    <property type="entry name" value="alpha/beta-Hydrolases"/>
    <property type="match status" value="1"/>
</dbReference>
<feature type="domain" description="AB hydrolase-1" evidence="1">
    <location>
        <begin position="33"/>
        <end position="136"/>
    </location>
</feature>
<evidence type="ECO:0000259" key="1">
    <source>
        <dbReference type="Pfam" id="PF00561"/>
    </source>
</evidence>
<protein>
    <submittedName>
        <fullName evidence="2">Alpha/beta hydrolase fold protein</fullName>
    </submittedName>
</protein>
<reference evidence="2 3" key="1">
    <citation type="submission" date="2012-09" db="EMBL/GenBank/DDBJ databases">
        <title>Draft Genome Sequences of 6 Strains from Genus Thauera.</title>
        <authorList>
            <person name="Liu B."/>
            <person name="Shapleigh J.P."/>
            <person name="Frostegard A.H."/>
        </authorList>
    </citation>
    <scope>NUCLEOTIDE SEQUENCE [LARGE SCALE GENOMIC DNA]</scope>
    <source>
        <strain evidence="3">47Lol / DSM 12138</strain>
    </source>
</reference>